<dbReference type="InterPro" id="IPR002563">
    <property type="entry name" value="Flavin_Rdtase-like_dom"/>
</dbReference>
<dbReference type="PANTHER" id="PTHR30466">
    <property type="entry name" value="FLAVIN REDUCTASE"/>
    <property type="match status" value="1"/>
</dbReference>
<evidence type="ECO:0000313" key="3">
    <source>
        <dbReference type="EMBL" id="VVE90494.1"/>
    </source>
</evidence>
<dbReference type="InterPro" id="IPR050268">
    <property type="entry name" value="NADH-dep_flavin_reductase"/>
</dbReference>
<dbReference type="GO" id="GO:0042602">
    <property type="term" value="F:riboflavin reductase (NADPH) activity"/>
    <property type="evidence" value="ECO:0007669"/>
    <property type="project" value="TreeGrafter"/>
</dbReference>
<evidence type="ECO:0000259" key="2">
    <source>
        <dbReference type="SMART" id="SM00903"/>
    </source>
</evidence>
<dbReference type="PANTHER" id="PTHR30466:SF1">
    <property type="entry name" value="FMN REDUCTASE (NADH) RUTF"/>
    <property type="match status" value="1"/>
</dbReference>
<dbReference type="SUPFAM" id="SSF50475">
    <property type="entry name" value="FMN-binding split barrel"/>
    <property type="match status" value="1"/>
</dbReference>
<reference evidence="3 4" key="1">
    <citation type="submission" date="2019-08" db="EMBL/GenBank/DDBJ databases">
        <authorList>
            <person name="Peeters C."/>
        </authorList>
    </citation>
    <scope>NUCLEOTIDE SEQUENCE [LARGE SCALE GENOMIC DNA]</scope>
    <source>
        <strain evidence="3 4">LMG 20603</strain>
    </source>
</reference>
<gene>
    <name evidence="3" type="ORF">PBR20603_04479</name>
</gene>
<dbReference type="SMART" id="SM00903">
    <property type="entry name" value="Flavin_Reduct"/>
    <property type="match status" value="1"/>
</dbReference>
<organism evidence="3 4">
    <name type="scientific">Pandoraea bronchicola</name>
    <dbReference type="NCBI Taxonomy" id="2508287"/>
    <lineage>
        <taxon>Bacteria</taxon>
        <taxon>Pseudomonadati</taxon>
        <taxon>Pseudomonadota</taxon>
        <taxon>Betaproteobacteria</taxon>
        <taxon>Burkholderiales</taxon>
        <taxon>Burkholderiaceae</taxon>
        <taxon>Pandoraea</taxon>
    </lineage>
</organism>
<dbReference type="InterPro" id="IPR012349">
    <property type="entry name" value="Split_barrel_FMN-bd"/>
</dbReference>
<keyword evidence="1" id="KW-0560">Oxidoreductase</keyword>
<dbReference type="GO" id="GO:0010181">
    <property type="term" value="F:FMN binding"/>
    <property type="evidence" value="ECO:0007669"/>
    <property type="project" value="InterPro"/>
</dbReference>
<name>A0A5E5BY06_9BURK</name>
<dbReference type="EMBL" id="CABPST010000016">
    <property type="protein sequence ID" value="VVE90494.1"/>
    <property type="molecule type" value="Genomic_DNA"/>
</dbReference>
<dbReference type="Pfam" id="PF01613">
    <property type="entry name" value="Flavin_Reduct"/>
    <property type="match status" value="1"/>
</dbReference>
<keyword evidence="4" id="KW-1185">Reference proteome</keyword>
<evidence type="ECO:0000313" key="4">
    <source>
        <dbReference type="Proteomes" id="UP000382040"/>
    </source>
</evidence>
<dbReference type="Proteomes" id="UP000382040">
    <property type="component" value="Unassembled WGS sequence"/>
</dbReference>
<dbReference type="RefSeq" id="WP_150561630.1">
    <property type="nucleotide sequence ID" value="NZ_CABPST010000016.1"/>
</dbReference>
<dbReference type="Gene3D" id="2.30.110.10">
    <property type="entry name" value="Electron Transport, Fmn-binding Protein, Chain A"/>
    <property type="match status" value="1"/>
</dbReference>
<proteinExistence type="predicted"/>
<dbReference type="AlphaFoldDB" id="A0A5E5BY06"/>
<dbReference type="GO" id="GO:0006208">
    <property type="term" value="P:pyrimidine nucleobase catabolic process"/>
    <property type="evidence" value="ECO:0007669"/>
    <property type="project" value="TreeGrafter"/>
</dbReference>
<accession>A0A5E5BY06</accession>
<feature type="domain" description="Flavin reductase like" evidence="2">
    <location>
        <begin position="16"/>
        <end position="160"/>
    </location>
</feature>
<protein>
    <submittedName>
        <fullName evidence="3">Flavin reductase-like, FMN-binding protein</fullName>
    </submittedName>
</protein>
<dbReference type="OrthoDB" id="9792858at2"/>
<sequence length="179" mass="19010">MPSHPSFDADVLRGVLGHFATGVTVITTRDTGRQRVGVTANSFNSVSLDPPLVLWSLSRQSSSHAAFTSARYWAVHVLSEAQEALSRRFASRSIDRFAGLDIEEGHGGTPLLSGCAARFECETFSLHESGDHTVLIGRVLAVDQRAGASPLVFHGGRYRHLAEPSGSDQSAAGLAAVLA</sequence>
<evidence type="ECO:0000256" key="1">
    <source>
        <dbReference type="ARBA" id="ARBA00023002"/>
    </source>
</evidence>